<feature type="transmembrane region" description="Helical" evidence="5">
    <location>
        <begin position="519"/>
        <end position="539"/>
    </location>
</feature>
<dbReference type="Gene3D" id="1.10.287.950">
    <property type="entry name" value="Methyl-accepting chemotaxis protein"/>
    <property type="match status" value="1"/>
</dbReference>
<feature type="transmembrane region" description="Helical" evidence="5">
    <location>
        <begin position="676"/>
        <end position="698"/>
    </location>
</feature>
<evidence type="ECO:0000313" key="7">
    <source>
        <dbReference type="EMBL" id="QNE90105.1"/>
    </source>
</evidence>
<dbReference type="RefSeq" id="WP_185176478.1">
    <property type="nucleotide sequence ID" value="NZ_CP059404.1"/>
</dbReference>
<feature type="transmembrane region" description="Helical" evidence="5">
    <location>
        <begin position="560"/>
        <end position="581"/>
    </location>
</feature>
<dbReference type="NCBIfam" id="TIGR03061">
    <property type="entry name" value="pip_yhgE_Nterm"/>
    <property type="match status" value="1"/>
</dbReference>
<dbReference type="SUPFAM" id="SSF58104">
    <property type="entry name" value="Methyl-accepting chemotaxis protein (MCP) signaling domain"/>
    <property type="match status" value="1"/>
</dbReference>
<evidence type="ECO:0000256" key="4">
    <source>
        <dbReference type="ARBA" id="ARBA00023136"/>
    </source>
</evidence>
<feature type="transmembrane region" description="Helical" evidence="5">
    <location>
        <begin position="22"/>
        <end position="43"/>
    </location>
</feature>
<name>A0A7G7CR89_9CORY</name>
<proteinExistence type="predicted"/>
<feature type="transmembrane region" description="Helical" evidence="5">
    <location>
        <begin position="593"/>
        <end position="615"/>
    </location>
</feature>
<dbReference type="EMBL" id="CP059404">
    <property type="protein sequence ID" value="QNE90105.1"/>
    <property type="molecule type" value="Genomic_DNA"/>
</dbReference>
<dbReference type="PANTHER" id="PTHR43077">
    <property type="entry name" value="TRANSPORT PERMEASE YVFS-RELATED"/>
    <property type="match status" value="1"/>
</dbReference>
<protein>
    <submittedName>
        <fullName evidence="7">YhgE/Pip domain-containing protein</fullName>
    </submittedName>
</protein>
<dbReference type="Proteomes" id="UP000515743">
    <property type="component" value="Chromosome"/>
</dbReference>
<evidence type="ECO:0000259" key="6">
    <source>
        <dbReference type="Pfam" id="PF12698"/>
    </source>
</evidence>
<sequence>MISGLHVGGELRRFHRSKLGRVAILAIILIPLLYSALYLWAFWDPFSNLKSLPIAFVNDDEGATVDGQPLQAGDRIVDSLGDQDQINFTLVDNSTAQEGVRNGDYYFVVRLTPDFSQSVASISDSDAHPAVIETNYNSANGYLSTMIGENVMRTLVPTISNELGANVVDKVLVGIQDAGTGLDQAADGASKLHDGADDLKDGLVTAERGVDKLADKTGDAAEGAGKLAKGAKELDKKAGDLATGADKVAKGASDLDEGVDTAAGKLNEMSDGVDKLHDGLDELSTGADQIDDGVQKLTAKVDTLSQAQSDATKDLETLAKQLAASPIPQVRAAGKDIQDLADKADKSALGPESQNVKDIHALADGTAALSYQLGNPEADFRKGFDSLHEGTGKLPKQVKKLTDGTEKLKNGTSDLADGAHALNDQGTSTLATKSKELSDGLVKLEDGADKLNEKMPTAVSGAKKLVDGADTLAKKLDSGAQKVPAMNAAQRSNTADLISNPTSLDARDEAGPQTFGTGLAPFFFSLAMFIGGMITFLLLRPLHNRAVAAGVSPLRAAWDGLWPGALIGMAQASAIVAVTLWGVGLNAAHPVALWLFCLGVSVMFVAVNQMLNVALGPGPGKVLAMALLMLQILSSNGLYPVETEPKLFSWLHPINPMTYSINGFRQLMYGNIDHRLLQAVLAVAAITAIAVAVTSLCARRNRMWTMKRLHPPIDV</sequence>
<feature type="domain" description="ABC-2 type transporter transmembrane" evidence="6">
    <location>
        <begin position="410"/>
        <end position="694"/>
    </location>
</feature>
<evidence type="ECO:0000256" key="1">
    <source>
        <dbReference type="ARBA" id="ARBA00004141"/>
    </source>
</evidence>
<evidence type="ECO:0000313" key="8">
    <source>
        <dbReference type="Proteomes" id="UP000515743"/>
    </source>
</evidence>
<dbReference type="InterPro" id="IPR017500">
    <property type="entry name" value="Phage_infect_YhgE_N"/>
</dbReference>
<dbReference type="AlphaFoldDB" id="A0A7G7CR89"/>
<feature type="transmembrane region" description="Helical" evidence="5">
    <location>
        <begin position="622"/>
        <end position="641"/>
    </location>
</feature>
<keyword evidence="4 5" id="KW-0472">Membrane</keyword>
<dbReference type="InterPro" id="IPR023908">
    <property type="entry name" value="xxxLxxG_rpt"/>
</dbReference>
<evidence type="ECO:0000256" key="3">
    <source>
        <dbReference type="ARBA" id="ARBA00022989"/>
    </source>
</evidence>
<keyword evidence="3 5" id="KW-1133">Transmembrane helix</keyword>
<dbReference type="NCBIfam" id="TIGR03062">
    <property type="entry name" value="pip_yhgE_Cterm"/>
    <property type="match status" value="1"/>
</dbReference>
<dbReference type="Pfam" id="PF12698">
    <property type="entry name" value="ABC2_membrane_3"/>
    <property type="match status" value="2"/>
</dbReference>
<comment type="subcellular location">
    <subcellularLocation>
        <location evidence="1">Membrane</location>
        <topology evidence="1">Multi-pass membrane protein</topology>
    </subcellularLocation>
</comment>
<keyword evidence="8" id="KW-1185">Reference proteome</keyword>
<organism evidence="7 8">
    <name type="scientific">Corynebacterium incognita</name>
    <dbReference type="NCBI Taxonomy" id="2754725"/>
    <lineage>
        <taxon>Bacteria</taxon>
        <taxon>Bacillati</taxon>
        <taxon>Actinomycetota</taxon>
        <taxon>Actinomycetes</taxon>
        <taxon>Mycobacteriales</taxon>
        <taxon>Corynebacteriaceae</taxon>
        <taxon>Corynebacterium</taxon>
    </lineage>
</organism>
<dbReference type="GO" id="GO:0016020">
    <property type="term" value="C:membrane"/>
    <property type="evidence" value="ECO:0007669"/>
    <property type="project" value="UniProtKB-SubCell"/>
</dbReference>
<evidence type="ECO:0000256" key="2">
    <source>
        <dbReference type="ARBA" id="ARBA00022692"/>
    </source>
</evidence>
<dbReference type="NCBIfam" id="TIGR03057">
    <property type="entry name" value="xxxLxxG_by_4"/>
    <property type="match status" value="2"/>
</dbReference>
<accession>A0A7G7CR89</accession>
<keyword evidence="2 5" id="KW-0812">Transmembrane</keyword>
<dbReference type="InterPro" id="IPR051328">
    <property type="entry name" value="T7SS_ABC-Transporter"/>
</dbReference>
<gene>
    <name evidence="7" type="ORF">H0194_03600</name>
</gene>
<dbReference type="InterPro" id="IPR013525">
    <property type="entry name" value="ABC2_TM"/>
</dbReference>
<dbReference type="GO" id="GO:0140359">
    <property type="term" value="F:ABC-type transporter activity"/>
    <property type="evidence" value="ECO:0007669"/>
    <property type="project" value="InterPro"/>
</dbReference>
<feature type="domain" description="ABC-2 type transporter transmembrane" evidence="6">
    <location>
        <begin position="25"/>
        <end position="158"/>
    </location>
</feature>
<reference evidence="7 8" key="1">
    <citation type="submission" date="2020-07" db="EMBL/GenBank/DDBJ databases">
        <title>Complete genome and description of Corynebacterium incognita strain Marseille-Q3630 sp. nov.</title>
        <authorList>
            <person name="Boxberger M."/>
        </authorList>
    </citation>
    <scope>NUCLEOTIDE SEQUENCE [LARGE SCALE GENOMIC DNA]</scope>
    <source>
        <strain evidence="7 8">Marseille-Q3630</strain>
    </source>
</reference>
<evidence type="ECO:0000256" key="5">
    <source>
        <dbReference type="SAM" id="Phobius"/>
    </source>
</evidence>
<dbReference type="PANTHER" id="PTHR43077:SF5">
    <property type="entry name" value="PHAGE INFECTION PROTEIN"/>
    <property type="match status" value="1"/>
</dbReference>
<dbReference type="Gene3D" id="3.40.1710.10">
    <property type="entry name" value="abc type-2 transporter like domain"/>
    <property type="match status" value="1"/>
</dbReference>
<dbReference type="InterPro" id="IPR017501">
    <property type="entry name" value="Phage_infect_YhgE_C"/>
</dbReference>
<dbReference type="KEGG" id="cik:H0194_03600"/>